<dbReference type="VEuPathDB" id="TriTrypDB:ECC02_003909"/>
<accession>A0A2V2VNP9</accession>
<protein>
    <recommendedName>
        <fullName evidence="4">Protein MEMO1</fullName>
    </recommendedName>
</protein>
<dbReference type="VEuPathDB" id="TriTrypDB:TCSYLVIO_010007"/>
<dbReference type="VEuPathDB" id="TriTrypDB:TcCLB.510299.10"/>
<dbReference type="VEuPathDB" id="TriTrypDB:TcCL_NonESM07187"/>
<proteinExistence type="inferred from homology"/>
<sequence length="315" mass="35358">MVYSRRASHANSWYEGSAKVLKATVDDLFERVKDFQLGGDEKLIGIISPHAGISYSGPTAAHVYKVLRNYIYGPKGSNVTHIFLLGPDHHKGFDGVEMSGAQQYETPFGALSIDTSVVSSVFQSLKAAGVQTTRMSQSTDEEEHSIEMQLPFISHILHHPPAGLTGAKNRIQLVPMLVGWTDRETEERIGAVLSSYSQDSHNIFVLSSDFCHWGSRFQYKYHYQKSEYPAIADAIIAMDHEGMEWLEKRDMNGWYEYLNKTHNTICGRRPISIGMEAVKNDRSTTVRFLHYSQSNRCASLSDSSVSYASALITHR</sequence>
<evidence type="ECO:0000256" key="1">
    <source>
        <dbReference type="ARBA" id="ARBA00006315"/>
    </source>
</evidence>
<dbReference type="AlphaFoldDB" id="A0A2V2VNP9"/>
<evidence type="ECO:0000313" key="3">
    <source>
        <dbReference type="Proteomes" id="UP000246121"/>
    </source>
</evidence>
<name>A0A2V2VNP9_TRYCR</name>
<dbReference type="CDD" id="cd07361">
    <property type="entry name" value="MEMO_like"/>
    <property type="match status" value="1"/>
</dbReference>
<comment type="similarity">
    <text evidence="1">Belongs to the MEMO1 family.</text>
</comment>
<dbReference type="Pfam" id="PF01875">
    <property type="entry name" value="Memo"/>
    <property type="match status" value="1"/>
</dbReference>
<reference evidence="2 3" key="1">
    <citation type="journal article" date="2018" name="Microb. Genom.">
        <title>Expanding an expanded genome: long-read sequencing of Trypanosoma cruzi.</title>
        <authorList>
            <person name="Berna L."/>
            <person name="Rodriguez M."/>
            <person name="Chiribao M.L."/>
            <person name="Parodi-Talice A."/>
            <person name="Pita S."/>
            <person name="Rijo G."/>
            <person name="Alvarez-Valin F."/>
            <person name="Robello C."/>
        </authorList>
    </citation>
    <scope>NUCLEOTIDE SEQUENCE [LARGE SCALE GENOMIC DNA]</scope>
    <source>
        <strain evidence="2 3">Dm28c</strain>
    </source>
</reference>
<comment type="caution">
    <text evidence="2">The sequence shown here is derived from an EMBL/GenBank/DDBJ whole genome shotgun (WGS) entry which is preliminary data.</text>
</comment>
<dbReference type="VEuPathDB" id="TriTrypDB:C3747_7g454"/>
<dbReference type="InterPro" id="IPR002737">
    <property type="entry name" value="MEMO1_fam"/>
</dbReference>
<dbReference type="VEuPathDB" id="TriTrypDB:BCY84_16212"/>
<dbReference type="VEuPathDB" id="TriTrypDB:TcBrA4_0004320"/>
<dbReference type="Gene3D" id="3.40.830.10">
    <property type="entry name" value="LigB-like"/>
    <property type="match status" value="1"/>
</dbReference>
<dbReference type="VEuPathDB" id="TriTrypDB:TcG_01268"/>
<organism evidence="2 3">
    <name type="scientific">Trypanosoma cruzi</name>
    <dbReference type="NCBI Taxonomy" id="5693"/>
    <lineage>
        <taxon>Eukaryota</taxon>
        <taxon>Discoba</taxon>
        <taxon>Euglenozoa</taxon>
        <taxon>Kinetoplastea</taxon>
        <taxon>Metakinetoplastina</taxon>
        <taxon>Trypanosomatida</taxon>
        <taxon>Trypanosomatidae</taxon>
        <taxon>Trypanosoma</taxon>
        <taxon>Schizotrypanum</taxon>
    </lineage>
</organism>
<dbReference type="PANTHER" id="PTHR11060:SF0">
    <property type="entry name" value="PROTEIN MEMO1"/>
    <property type="match status" value="1"/>
</dbReference>
<dbReference type="VEuPathDB" id="TriTrypDB:TCDM_01121"/>
<dbReference type="VEuPathDB" id="TriTrypDB:C4B63_13g258"/>
<evidence type="ECO:0008006" key="4">
    <source>
        <dbReference type="Google" id="ProtNLM"/>
    </source>
</evidence>
<gene>
    <name evidence="2" type="ORF">C4B63_13g258</name>
</gene>
<dbReference type="VEuPathDB" id="TriTrypDB:TcYC6_0079610"/>
<evidence type="ECO:0000313" key="2">
    <source>
        <dbReference type="EMBL" id="PWU98067.1"/>
    </source>
</evidence>
<dbReference type="NCBIfam" id="TIGR04336">
    <property type="entry name" value="AmmeMemoSam_B"/>
    <property type="match status" value="1"/>
</dbReference>
<dbReference type="Proteomes" id="UP000246121">
    <property type="component" value="Unassembled WGS sequence"/>
</dbReference>
<dbReference type="EMBL" id="PRFA01000013">
    <property type="protein sequence ID" value="PWU98067.1"/>
    <property type="molecule type" value="Genomic_DNA"/>
</dbReference>
<dbReference type="VEuPathDB" id="TriTrypDB:Tc_MARK_8560"/>
<dbReference type="PANTHER" id="PTHR11060">
    <property type="entry name" value="PROTEIN MEMO1"/>
    <property type="match status" value="1"/>
</dbReference>
<dbReference type="HAMAP" id="MF_00055">
    <property type="entry name" value="MEMO1"/>
    <property type="match status" value="1"/>
</dbReference>